<dbReference type="InterPro" id="IPR001828">
    <property type="entry name" value="ANF_lig-bd_rcpt"/>
</dbReference>
<protein>
    <recommendedName>
        <fullName evidence="6">Receptor ligand binding region domain-containing protein</fullName>
    </recommendedName>
</protein>
<sequence>MDGVLALSYSILLLSVKFISPNAGQVNNGGSNFINGIGGVVDCNTRVGREEKIAMDIAVQDVYSSTGHNLTTHIQDLSGKSDRAASSAFHLSQSRKLLAIVGSLTWQQAALVSEMNGKANEVPVISLITAISPIMPEEKLHVISMYQDISFEMNSISSIISYFKWTKVIAIYEDRSSYSNDLGIITLLSNSLRVSGVELEHYSMFPALSFLTDPDITIQRELNILRSKQSRVFVLLQSSLTLTTLLFEKAMEMGMMGKGYVWITADGITSLLDSMDSTVVTSMQGVIGFKTYYSVTTAPFRKFEVKFRRKFRAEYPEEDSSRPSVFALRAYDAIQTIAKSAKMLQEKNYSKTLIQHILSSDFDGLSGRIQFKNYKLSEVPVFQIVNTVGPVYWPDGRTLVPRGLAETDIGEERRTTLRIAVPATSMFKHTQLIYDMVPFHGSYDEMVTAVSEKIYDAAVGDIVITANKHQLIEFSQPYLQSGLVTVVVMKPDKSHQSLMRITQISVVPFAAITLVFPDPYRYLNLHSKSYIDAASSTIYTFCN</sequence>
<dbReference type="PANTHER" id="PTHR34836">
    <property type="entry name" value="OS06G0188250 PROTEIN"/>
    <property type="match status" value="1"/>
</dbReference>
<keyword evidence="4" id="KW-0472">Membrane</keyword>
<organism evidence="7 8">
    <name type="scientific">Salix suchowensis</name>
    <dbReference type="NCBI Taxonomy" id="1278906"/>
    <lineage>
        <taxon>Eukaryota</taxon>
        <taxon>Viridiplantae</taxon>
        <taxon>Streptophyta</taxon>
        <taxon>Embryophyta</taxon>
        <taxon>Tracheophyta</taxon>
        <taxon>Spermatophyta</taxon>
        <taxon>Magnoliopsida</taxon>
        <taxon>eudicotyledons</taxon>
        <taxon>Gunneridae</taxon>
        <taxon>Pentapetalae</taxon>
        <taxon>rosids</taxon>
        <taxon>fabids</taxon>
        <taxon>Malpighiales</taxon>
        <taxon>Salicaceae</taxon>
        <taxon>Saliceae</taxon>
        <taxon>Salix</taxon>
    </lineage>
</organism>
<evidence type="ECO:0000259" key="6">
    <source>
        <dbReference type="Pfam" id="PF01094"/>
    </source>
</evidence>
<keyword evidence="2" id="KW-0812">Transmembrane</keyword>
<accession>A0ABQ9AZ81</accession>
<evidence type="ECO:0000256" key="2">
    <source>
        <dbReference type="ARBA" id="ARBA00022692"/>
    </source>
</evidence>
<dbReference type="EMBL" id="JAPFFI010000014">
    <property type="protein sequence ID" value="KAJ6366872.1"/>
    <property type="molecule type" value="Genomic_DNA"/>
</dbReference>
<gene>
    <name evidence="7" type="ORF">OIU77_003282</name>
</gene>
<name>A0ABQ9AZ81_9ROSI</name>
<reference evidence="7" key="2">
    <citation type="journal article" date="2023" name="Int. J. Mol. Sci.">
        <title>De Novo Assembly and Annotation of 11 Diverse Shrub Willow (Salix) Genomes Reveals Novel Gene Organization in Sex-Linked Regions.</title>
        <authorList>
            <person name="Hyden B."/>
            <person name="Feng K."/>
            <person name="Yates T.B."/>
            <person name="Jawdy S."/>
            <person name="Cereghino C."/>
            <person name="Smart L.B."/>
            <person name="Muchero W."/>
        </authorList>
    </citation>
    <scope>NUCLEOTIDE SEQUENCE</scope>
    <source>
        <tissue evidence="7">Shoot tip</tissue>
    </source>
</reference>
<dbReference type="SUPFAM" id="SSF53850">
    <property type="entry name" value="Periplasmic binding protein-like II"/>
    <property type="match status" value="1"/>
</dbReference>
<dbReference type="PANTHER" id="PTHR34836:SF1">
    <property type="entry name" value="OS09G0428600 PROTEIN"/>
    <property type="match status" value="1"/>
</dbReference>
<keyword evidence="5" id="KW-0732">Signal</keyword>
<evidence type="ECO:0000313" key="8">
    <source>
        <dbReference type="Proteomes" id="UP001141253"/>
    </source>
</evidence>
<feature type="signal peptide" evidence="5">
    <location>
        <begin position="1"/>
        <end position="24"/>
    </location>
</feature>
<feature type="domain" description="Receptor ligand binding region" evidence="6">
    <location>
        <begin position="51"/>
        <end position="388"/>
    </location>
</feature>
<keyword evidence="8" id="KW-1185">Reference proteome</keyword>
<evidence type="ECO:0000256" key="1">
    <source>
        <dbReference type="ARBA" id="ARBA00004370"/>
    </source>
</evidence>
<evidence type="ECO:0000313" key="7">
    <source>
        <dbReference type="EMBL" id="KAJ6366872.1"/>
    </source>
</evidence>
<comment type="subcellular location">
    <subcellularLocation>
        <location evidence="1">Membrane</location>
    </subcellularLocation>
</comment>
<dbReference type="InterPro" id="IPR015683">
    <property type="entry name" value="Ionotropic_Glu_rcpt"/>
</dbReference>
<dbReference type="Proteomes" id="UP001141253">
    <property type="component" value="Chromosome 7"/>
</dbReference>
<evidence type="ECO:0000256" key="5">
    <source>
        <dbReference type="SAM" id="SignalP"/>
    </source>
</evidence>
<dbReference type="Pfam" id="PF01094">
    <property type="entry name" value="ANF_receptor"/>
    <property type="match status" value="1"/>
</dbReference>
<dbReference type="Gene3D" id="3.40.50.2300">
    <property type="match status" value="2"/>
</dbReference>
<proteinExistence type="predicted"/>
<feature type="chain" id="PRO_5045986016" description="Receptor ligand binding region domain-containing protein" evidence="5">
    <location>
        <begin position="25"/>
        <end position="543"/>
    </location>
</feature>
<keyword evidence="3" id="KW-1133">Transmembrane helix</keyword>
<comment type="caution">
    <text evidence="7">The sequence shown here is derived from an EMBL/GenBank/DDBJ whole genome shotgun (WGS) entry which is preliminary data.</text>
</comment>
<evidence type="ECO:0000256" key="3">
    <source>
        <dbReference type="ARBA" id="ARBA00022989"/>
    </source>
</evidence>
<dbReference type="SUPFAM" id="SSF53822">
    <property type="entry name" value="Periplasmic binding protein-like I"/>
    <property type="match status" value="1"/>
</dbReference>
<dbReference type="InterPro" id="IPR028082">
    <property type="entry name" value="Peripla_BP_I"/>
</dbReference>
<dbReference type="Gene3D" id="3.40.190.10">
    <property type="entry name" value="Periplasmic binding protein-like II"/>
    <property type="match status" value="1"/>
</dbReference>
<evidence type="ECO:0000256" key="4">
    <source>
        <dbReference type="ARBA" id="ARBA00023136"/>
    </source>
</evidence>
<reference evidence="7" key="1">
    <citation type="submission" date="2022-10" db="EMBL/GenBank/DDBJ databases">
        <authorList>
            <person name="Hyden B.L."/>
            <person name="Feng K."/>
            <person name="Yates T."/>
            <person name="Jawdy S."/>
            <person name="Smart L.B."/>
            <person name="Muchero W."/>
        </authorList>
    </citation>
    <scope>NUCLEOTIDE SEQUENCE</scope>
    <source>
        <tissue evidence="7">Shoot tip</tissue>
    </source>
</reference>